<dbReference type="Proteomes" id="UP000829560">
    <property type="component" value="Chromosome"/>
</dbReference>
<evidence type="ECO:0000313" key="1">
    <source>
        <dbReference type="EMBL" id="UNK05842.1"/>
    </source>
</evidence>
<protein>
    <submittedName>
        <fullName evidence="1">Uncharacterized protein</fullName>
    </submittedName>
</protein>
<sequence length="114" mass="13243">MACQRQAYQDYLAEQQALDDAFAEFGVATEQEEFEFEVMTIWREFEPILPLFDYIVLQRNSFNGHVIGIDWIAVDILLRREDVTVTPEDFANFRSATDGYVNSINEYLSNRSSS</sequence>
<dbReference type="KEGG" id="prae:MN210_03385"/>
<accession>A0AAT9PF33</accession>
<organism evidence="1 2">
    <name type="scientific">Psychrobacter raelei</name>
    <dbReference type="NCBI Taxonomy" id="2565531"/>
    <lineage>
        <taxon>Bacteria</taxon>
        <taxon>Pseudomonadati</taxon>
        <taxon>Pseudomonadota</taxon>
        <taxon>Gammaproteobacteria</taxon>
        <taxon>Moraxellales</taxon>
        <taxon>Moraxellaceae</taxon>
        <taxon>Psychrobacter</taxon>
    </lineage>
</organism>
<dbReference type="EMBL" id="CP093310">
    <property type="protein sequence ID" value="UNK05842.1"/>
    <property type="molecule type" value="Genomic_DNA"/>
</dbReference>
<keyword evidence="2" id="KW-1185">Reference proteome</keyword>
<dbReference type="AlphaFoldDB" id="A0AAT9PF33"/>
<gene>
    <name evidence="1" type="ORF">MN210_03385</name>
</gene>
<evidence type="ECO:0000313" key="2">
    <source>
        <dbReference type="Proteomes" id="UP000829560"/>
    </source>
</evidence>
<reference evidence="1" key="1">
    <citation type="submission" date="2024-03" db="EMBL/GenBank/DDBJ databases">
        <title>Psychrobacter raelis sp. nov. isolated from a dog with peritonitis.</title>
        <authorList>
            <person name="Schiavone A."/>
            <person name="Manzulli V."/>
            <person name="Camarda A."/>
            <person name="Cafiero M.A."/>
            <person name="Vasco I."/>
            <person name="Marino L."/>
            <person name="Pennuzzi G."/>
            <person name="Serrecchia L."/>
            <person name="Galante D."/>
            <person name="Pugliese N."/>
        </authorList>
    </citation>
    <scope>NUCLEOTIDE SEQUENCE</scope>
    <source>
        <strain evidence="1">PraFG1</strain>
    </source>
</reference>
<proteinExistence type="predicted"/>
<dbReference type="RefSeq" id="WP_241879139.1">
    <property type="nucleotide sequence ID" value="NZ_CP093310.2"/>
</dbReference>
<name>A0AAT9PF33_9GAMM</name>